<evidence type="ECO:0000313" key="3">
    <source>
        <dbReference type="Proteomes" id="UP001443914"/>
    </source>
</evidence>
<evidence type="ECO:0000313" key="2">
    <source>
        <dbReference type="EMBL" id="KAK9698608.1"/>
    </source>
</evidence>
<feature type="compositionally biased region" description="Basic and acidic residues" evidence="1">
    <location>
        <begin position="1"/>
        <end position="14"/>
    </location>
</feature>
<comment type="caution">
    <text evidence="2">The sequence shown here is derived from an EMBL/GenBank/DDBJ whole genome shotgun (WGS) entry which is preliminary data.</text>
</comment>
<protein>
    <submittedName>
        <fullName evidence="2">Uncharacterized protein</fullName>
    </submittedName>
</protein>
<reference evidence="2" key="1">
    <citation type="submission" date="2024-03" db="EMBL/GenBank/DDBJ databases">
        <title>WGS assembly of Saponaria officinalis var. Norfolk2.</title>
        <authorList>
            <person name="Jenkins J."/>
            <person name="Shu S."/>
            <person name="Grimwood J."/>
            <person name="Barry K."/>
            <person name="Goodstein D."/>
            <person name="Schmutz J."/>
            <person name="Leebens-Mack J."/>
            <person name="Osbourn A."/>
        </authorList>
    </citation>
    <scope>NUCLEOTIDE SEQUENCE [LARGE SCALE GENOMIC DNA]</scope>
    <source>
        <strain evidence="2">JIC</strain>
    </source>
</reference>
<name>A0AAW1J6Z2_SAPOF</name>
<feature type="region of interest" description="Disordered" evidence="1">
    <location>
        <begin position="1"/>
        <end position="95"/>
    </location>
</feature>
<proteinExistence type="predicted"/>
<organism evidence="2 3">
    <name type="scientific">Saponaria officinalis</name>
    <name type="common">Common soapwort</name>
    <name type="synonym">Lychnis saponaria</name>
    <dbReference type="NCBI Taxonomy" id="3572"/>
    <lineage>
        <taxon>Eukaryota</taxon>
        <taxon>Viridiplantae</taxon>
        <taxon>Streptophyta</taxon>
        <taxon>Embryophyta</taxon>
        <taxon>Tracheophyta</taxon>
        <taxon>Spermatophyta</taxon>
        <taxon>Magnoliopsida</taxon>
        <taxon>eudicotyledons</taxon>
        <taxon>Gunneridae</taxon>
        <taxon>Pentapetalae</taxon>
        <taxon>Caryophyllales</taxon>
        <taxon>Caryophyllaceae</taxon>
        <taxon>Caryophylleae</taxon>
        <taxon>Saponaria</taxon>
    </lineage>
</organism>
<feature type="compositionally biased region" description="Basic and acidic residues" evidence="1">
    <location>
        <begin position="65"/>
        <end position="77"/>
    </location>
</feature>
<feature type="compositionally biased region" description="Basic and acidic residues" evidence="1">
    <location>
        <begin position="25"/>
        <end position="37"/>
    </location>
</feature>
<dbReference type="Proteomes" id="UP001443914">
    <property type="component" value="Unassembled WGS sequence"/>
</dbReference>
<dbReference type="AlphaFoldDB" id="A0AAW1J6Z2"/>
<sequence length="134" mass="15201">MEPDRHLQRADRVATRCTVQCARGHGRDPPPRNDPSDRSLPNETREVVRVSTTRTNPAKGSSGHTTRDKRPPEKDLGQHMQTLHQPNLEHPGATPILMGRTRVPVIKAHESLSQDQRGRVSTDHHLLDYPHQPW</sequence>
<keyword evidence="3" id="KW-1185">Reference proteome</keyword>
<gene>
    <name evidence="2" type="ORF">RND81_08G117100</name>
</gene>
<dbReference type="EMBL" id="JBDFQZ010000008">
    <property type="protein sequence ID" value="KAK9698608.1"/>
    <property type="molecule type" value="Genomic_DNA"/>
</dbReference>
<evidence type="ECO:0000256" key="1">
    <source>
        <dbReference type="SAM" id="MobiDB-lite"/>
    </source>
</evidence>
<accession>A0AAW1J6Z2</accession>